<evidence type="ECO:0000256" key="1">
    <source>
        <dbReference type="SAM" id="SignalP"/>
    </source>
</evidence>
<name>A0ABY5PR32_9ACTN</name>
<evidence type="ECO:0000313" key="3">
    <source>
        <dbReference type="EMBL" id="UUY46382.1"/>
    </source>
</evidence>
<dbReference type="SUPFAM" id="SSF56399">
    <property type="entry name" value="ADP-ribosylation"/>
    <property type="match status" value="1"/>
</dbReference>
<dbReference type="InterPro" id="IPR054695">
    <property type="entry name" value="Pierisin-like_dom"/>
</dbReference>
<reference evidence="3" key="1">
    <citation type="submission" date="2022-08" db="EMBL/GenBank/DDBJ databases">
        <authorList>
            <person name="Tian L."/>
        </authorList>
    </citation>
    <scope>NUCLEOTIDE SEQUENCE</scope>
    <source>
        <strain evidence="3">CM253</strain>
    </source>
</reference>
<accession>A0ABY5PR32</accession>
<evidence type="ECO:0000313" key="4">
    <source>
        <dbReference type="Proteomes" id="UP001057738"/>
    </source>
</evidence>
<organism evidence="3 4">
    <name type="scientific">Streptomyces yangpuensis</name>
    <dbReference type="NCBI Taxonomy" id="1648182"/>
    <lineage>
        <taxon>Bacteria</taxon>
        <taxon>Bacillati</taxon>
        <taxon>Actinomycetota</taxon>
        <taxon>Actinomycetes</taxon>
        <taxon>Kitasatosporales</taxon>
        <taxon>Streptomycetaceae</taxon>
        <taxon>Streptomyces</taxon>
    </lineage>
</organism>
<feature type="signal peptide" evidence="1">
    <location>
        <begin position="1"/>
        <end position="30"/>
    </location>
</feature>
<dbReference type="GeneID" id="95572529"/>
<evidence type="ECO:0000259" key="2">
    <source>
        <dbReference type="Pfam" id="PF22596"/>
    </source>
</evidence>
<dbReference type="Pfam" id="PF22596">
    <property type="entry name" value="Scabin-like"/>
    <property type="match status" value="1"/>
</dbReference>
<dbReference type="Gene3D" id="3.90.210.10">
    <property type="entry name" value="Heat-Labile Enterotoxin, subunit A"/>
    <property type="match status" value="1"/>
</dbReference>
<dbReference type="RefSeq" id="WP_183065778.1">
    <property type="nucleotide sequence ID" value="NZ_CP102514.1"/>
</dbReference>
<keyword evidence="4" id="KW-1185">Reference proteome</keyword>
<protein>
    <recommendedName>
        <fullName evidence="2">Pierisin-like domain-containing protein</fullName>
    </recommendedName>
</protein>
<sequence>MGRHIMLKAALRVLAATFLLSVVVTPAATAAPVAPTAPTAPVAEDDTTAPCGPVVEYRAADWWRTTTVTHIAPTVAATASSERWQWREDVNTLWRGDTRENVEEIFRTGFTPRGDQLIPLAEYIVKGGGQLSAHLSTSCDQSVAKRFATYGTEKTGWVYEIYAPGGIDVNATARVNNYQSPYLWNKEIDFPGGVQGNFIKGACKYRLTGTDPVTNDKTWEQLGCKDNAGFAPYQAAPTAAAVAGAAAH</sequence>
<feature type="domain" description="Pierisin-like" evidence="2">
    <location>
        <begin position="93"/>
        <end position="208"/>
    </location>
</feature>
<dbReference type="Proteomes" id="UP001057738">
    <property type="component" value="Chromosome"/>
</dbReference>
<proteinExistence type="predicted"/>
<keyword evidence="1" id="KW-0732">Signal</keyword>
<dbReference type="EMBL" id="CP102514">
    <property type="protein sequence ID" value="UUY46382.1"/>
    <property type="molecule type" value="Genomic_DNA"/>
</dbReference>
<feature type="chain" id="PRO_5046604362" description="Pierisin-like domain-containing protein" evidence="1">
    <location>
        <begin position="31"/>
        <end position="248"/>
    </location>
</feature>
<gene>
    <name evidence="3" type="ORF">NRK68_03620</name>
</gene>